<name>A0A512DUM5_9PROT</name>
<dbReference type="EC" id="1.1.1.298" evidence="4"/>
<dbReference type="PANTHER" id="PTHR43086:SF3">
    <property type="entry name" value="NADP-DEPENDENT 3-HYDROXY ACID DEHYDROGENASE YDFG"/>
    <property type="match status" value="1"/>
</dbReference>
<dbReference type="PIRSF" id="PIRSF000126">
    <property type="entry name" value="11-beta-HSD1"/>
    <property type="match status" value="1"/>
</dbReference>
<comment type="catalytic activity">
    <reaction evidence="3">
        <text>L-allo-threonine + NADP(+) = aminoacetone + CO2 + NADPH</text>
        <dbReference type="Rhea" id="RHEA:43524"/>
        <dbReference type="ChEBI" id="CHEBI:16526"/>
        <dbReference type="ChEBI" id="CHEBI:57783"/>
        <dbReference type="ChEBI" id="CHEBI:58320"/>
        <dbReference type="ChEBI" id="CHEBI:58349"/>
        <dbReference type="ChEBI" id="CHEBI:58585"/>
        <dbReference type="EC" id="1.1.1.381"/>
    </reaction>
</comment>
<dbReference type="InterPro" id="IPR002347">
    <property type="entry name" value="SDR_fam"/>
</dbReference>
<dbReference type="EC" id="1.1.1.381" evidence="5"/>
<comment type="function">
    <text evidence="9">NADP-dependent dehydrogenase with broad substrate specificity acting on 3-hydroxy acids. Catalyzes the NADP-dependent oxidation of L-allo-threonine to L-2-amino-3-keto-butyrate, which is spontaneously decarboxylated into aminoacetone. Also acts on D-threonine, L-serine, D-serine, D-3-hydroxyisobutyrate, L-3-hydroxyisobutyrate, D-glycerate and L-glycerate. Able to catalyze the reduction of the malonic semialdehyde to 3-hydroxypropionic acid. YdfG is apparently supplementing RutE, the presumed malonic semialdehyde reductase involved in pyrimidine degradation since both are able to detoxify malonic semialdehyde.</text>
</comment>
<dbReference type="PANTHER" id="PTHR43086">
    <property type="entry name" value="VERY-LONG-CHAIN 3-OXOOACYL-COA REDUCTASE"/>
    <property type="match status" value="1"/>
</dbReference>
<evidence type="ECO:0000256" key="4">
    <source>
        <dbReference type="ARBA" id="ARBA00044050"/>
    </source>
</evidence>
<dbReference type="Pfam" id="PF00106">
    <property type="entry name" value="adh_short"/>
    <property type="match status" value="1"/>
</dbReference>
<dbReference type="SUPFAM" id="SSF51735">
    <property type="entry name" value="NAD(P)-binding Rossmann-fold domains"/>
    <property type="match status" value="1"/>
</dbReference>
<dbReference type="Gene3D" id="3.40.50.720">
    <property type="entry name" value="NAD(P)-binding Rossmann-like Domain"/>
    <property type="match status" value="1"/>
</dbReference>
<dbReference type="PROSITE" id="PS00061">
    <property type="entry name" value="ADH_SHORT"/>
    <property type="match status" value="1"/>
</dbReference>
<dbReference type="GO" id="GO:0035527">
    <property type="term" value="F:3-hydroxypropionate dehydrogenase (NADP+) activity"/>
    <property type="evidence" value="ECO:0007669"/>
    <property type="project" value="UniProtKB-EC"/>
</dbReference>
<accession>A0A512DUM5</accession>
<evidence type="ECO:0000256" key="7">
    <source>
        <dbReference type="ARBA" id="ARBA00044271"/>
    </source>
</evidence>
<dbReference type="Proteomes" id="UP000321523">
    <property type="component" value="Unassembled WGS sequence"/>
</dbReference>
<evidence type="ECO:0000313" key="11">
    <source>
        <dbReference type="EMBL" id="GEO40179.1"/>
    </source>
</evidence>
<evidence type="ECO:0000256" key="6">
    <source>
        <dbReference type="ARBA" id="ARBA00044065"/>
    </source>
</evidence>
<gene>
    <name evidence="11" type="ORF">SAE02_43270</name>
</gene>
<keyword evidence="2" id="KW-0560">Oxidoreductase</keyword>
<dbReference type="PRINTS" id="PR00081">
    <property type="entry name" value="GDHRDH"/>
</dbReference>
<dbReference type="InterPro" id="IPR036291">
    <property type="entry name" value="NAD(P)-bd_dom_sf"/>
</dbReference>
<evidence type="ECO:0000313" key="12">
    <source>
        <dbReference type="Proteomes" id="UP000321523"/>
    </source>
</evidence>
<dbReference type="RefSeq" id="WP_052831216.1">
    <property type="nucleotide sequence ID" value="NZ_BJYZ01000020.1"/>
</dbReference>
<dbReference type="EMBL" id="BJYZ01000020">
    <property type="protein sequence ID" value="GEO40179.1"/>
    <property type="molecule type" value="Genomic_DNA"/>
</dbReference>
<dbReference type="InterPro" id="IPR020904">
    <property type="entry name" value="Sc_DH/Rdtase_CS"/>
</dbReference>
<dbReference type="AlphaFoldDB" id="A0A512DUM5"/>
<comment type="catalytic activity">
    <reaction evidence="10">
        <text>3-hydroxypropanoate + NADP(+) = 3-oxopropanoate + NADPH + H(+)</text>
        <dbReference type="Rhea" id="RHEA:26438"/>
        <dbReference type="ChEBI" id="CHEBI:15378"/>
        <dbReference type="ChEBI" id="CHEBI:16510"/>
        <dbReference type="ChEBI" id="CHEBI:33190"/>
        <dbReference type="ChEBI" id="CHEBI:57783"/>
        <dbReference type="ChEBI" id="CHEBI:58349"/>
        <dbReference type="EC" id="1.1.1.298"/>
    </reaction>
</comment>
<proteinExistence type="inferred from homology"/>
<evidence type="ECO:0000256" key="3">
    <source>
        <dbReference type="ARBA" id="ARBA00043812"/>
    </source>
</evidence>
<evidence type="ECO:0000256" key="10">
    <source>
        <dbReference type="ARBA" id="ARBA00047274"/>
    </source>
</evidence>
<evidence type="ECO:0000256" key="9">
    <source>
        <dbReference type="ARBA" id="ARBA00045650"/>
    </source>
</evidence>
<reference evidence="11 12" key="1">
    <citation type="submission" date="2019-07" db="EMBL/GenBank/DDBJ databases">
        <title>Whole genome shotgun sequence of Skermanella aerolata NBRC 106429.</title>
        <authorList>
            <person name="Hosoyama A."/>
            <person name="Uohara A."/>
            <person name="Ohji S."/>
            <person name="Ichikawa N."/>
        </authorList>
    </citation>
    <scope>NUCLEOTIDE SEQUENCE [LARGE SCALE GENOMIC DNA]</scope>
    <source>
        <strain evidence="11 12">NBRC 106429</strain>
    </source>
</reference>
<keyword evidence="12" id="KW-1185">Reference proteome</keyword>
<evidence type="ECO:0000256" key="1">
    <source>
        <dbReference type="ARBA" id="ARBA00006484"/>
    </source>
</evidence>
<evidence type="ECO:0000256" key="2">
    <source>
        <dbReference type="ARBA" id="ARBA00023002"/>
    </source>
</evidence>
<evidence type="ECO:0000256" key="8">
    <source>
        <dbReference type="ARBA" id="ARBA00044349"/>
    </source>
</evidence>
<organism evidence="11 12">
    <name type="scientific">Skermanella aerolata</name>
    <dbReference type="NCBI Taxonomy" id="393310"/>
    <lineage>
        <taxon>Bacteria</taxon>
        <taxon>Pseudomonadati</taxon>
        <taxon>Pseudomonadota</taxon>
        <taxon>Alphaproteobacteria</taxon>
        <taxon>Rhodospirillales</taxon>
        <taxon>Azospirillaceae</taxon>
        <taxon>Skermanella</taxon>
    </lineage>
</organism>
<protein>
    <recommendedName>
        <fullName evidence="6">NADP-dependent 3-hydroxy acid dehydrogenase YdfG</fullName>
        <ecNumber evidence="4">1.1.1.298</ecNumber>
        <ecNumber evidence="5">1.1.1.381</ecNumber>
    </recommendedName>
    <alternativeName>
        <fullName evidence="8">L-allo-threonine dehydrogenase</fullName>
    </alternativeName>
    <alternativeName>
        <fullName evidence="7">Malonic semialdehyde reductase</fullName>
    </alternativeName>
</protein>
<sequence length="267" mass="28691">MTYGFALITGSTTGIGAAFARSLPDSTNLLLVARSEEKLAERKAELESPSRTVETVAADLSTTEGRSRVIDKAMECEIDLLINNAGAGRLAKVLDNDPEAELATVELNVVAPTVLTRALLPGMIERARRDHLRCGLILVSSTTAFQPIPLLTTYSATKSFVLAYGEGLHEETRREPLDLLVLCPGATRTDFSERAGFDLSRIPGASDPMDVAREGLDQLGRRTVHVVGAGTRAALTPFLIPRRIATGGAGAVMSILGRVNRMRPRRL</sequence>
<comment type="caution">
    <text evidence="11">The sequence shown here is derived from an EMBL/GenBank/DDBJ whole genome shotgun (WGS) entry which is preliminary data.</text>
</comment>
<comment type="similarity">
    <text evidence="1">Belongs to the short-chain dehydrogenases/reductases (SDR) family.</text>
</comment>
<dbReference type="OrthoDB" id="8477999at2"/>
<evidence type="ECO:0000256" key="5">
    <source>
        <dbReference type="ARBA" id="ARBA00044059"/>
    </source>
</evidence>